<dbReference type="RefSeq" id="WP_271090081.1">
    <property type="nucleotide sequence ID" value="NZ_JAPJZH010000007.1"/>
</dbReference>
<keyword evidence="3" id="KW-0479">Metal-binding</keyword>
<accession>A0ABT4VNT0</accession>
<dbReference type="PANTHER" id="PTHR46696:SF1">
    <property type="entry name" value="CYTOCHROME P450 YJIB-RELATED"/>
    <property type="match status" value="1"/>
</dbReference>
<evidence type="ECO:0000313" key="4">
    <source>
        <dbReference type="EMBL" id="MDA4846346.1"/>
    </source>
</evidence>
<dbReference type="InterPro" id="IPR017972">
    <property type="entry name" value="Cyt_P450_CS"/>
</dbReference>
<comment type="cofactor">
    <cofactor evidence="1">
        <name>heme</name>
        <dbReference type="ChEBI" id="CHEBI:30413"/>
    </cofactor>
</comment>
<organism evidence="4 5">
    <name type="scientific">Hoeflea poritis</name>
    <dbReference type="NCBI Taxonomy" id="2993659"/>
    <lineage>
        <taxon>Bacteria</taxon>
        <taxon>Pseudomonadati</taxon>
        <taxon>Pseudomonadota</taxon>
        <taxon>Alphaproteobacteria</taxon>
        <taxon>Hyphomicrobiales</taxon>
        <taxon>Rhizobiaceae</taxon>
        <taxon>Hoeflea</taxon>
    </lineage>
</organism>
<gene>
    <name evidence="4" type="ORF">OOZ53_13350</name>
</gene>
<dbReference type="Pfam" id="PF00067">
    <property type="entry name" value="p450"/>
    <property type="match status" value="1"/>
</dbReference>
<dbReference type="InterPro" id="IPR002397">
    <property type="entry name" value="Cyt_P450_B"/>
</dbReference>
<keyword evidence="3" id="KW-0560">Oxidoreductase</keyword>
<dbReference type="Proteomes" id="UP001148313">
    <property type="component" value="Unassembled WGS sequence"/>
</dbReference>
<dbReference type="InterPro" id="IPR036396">
    <property type="entry name" value="Cyt_P450_sf"/>
</dbReference>
<dbReference type="PANTHER" id="PTHR46696">
    <property type="entry name" value="P450, PUTATIVE (EUROFUNG)-RELATED"/>
    <property type="match status" value="1"/>
</dbReference>
<dbReference type="SUPFAM" id="SSF48264">
    <property type="entry name" value="Cytochrome P450"/>
    <property type="match status" value="1"/>
</dbReference>
<keyword evidence="3" id="KW-0349">Heme</keyword>
<dbReference type="EMBL" id="JAPJZH010000007">
    <property type="protein sequence ID" value="MDA4846346.1"/>
    <property type="molecule type" value="Genomic_DNA"/>
</dbReference>
<dbReference type="PROSITE" id="PS00086">
    <property type="entry name" value="CYTOCHROME_P450"/>
    <property type="match status" value="1"/>
</dbReference>
<dbReference type="Gene3D" id="1.10.630.10">
    <property type="entry name" value="Cytochrome P450"/>
    <property type="match status" value="1"/>
</dbReference>
<protein>
    <submittedName>
        <fullName evidence="4">Cytochrome P450</fullName>
    </submittedName>
</protein>
<keyword evidence="3" id="KW-0503">Monooxygenase</keyword>
<dbReference type="CDD" id="cd20625">
    <property type="entry name" value="CYP164-like"/>
    <property type="match status" value="1"/>
</dbReference>
<dbReference type="InterPro" id="IPR001128">
    <property type="entry name" value="Cyt_P450"/>
</dbReference>
<reference evidence="4" key="1">
    <citation type="submission" date="2022-11" db="EMBL/GenBank/DDBJ databases">
        <title>Hoeflea poritis sp. nov., isolated from scleractinian coral Porites lutea.</title>
        <authorList>
            <person name="Zhang G."/>
            <person name="Wei Q."/>
            <person name="Cai L."/>
        </authorList>
    </citation>
    <scope>NUCLEOTIDE SEQUENCE</scope>
    <source>
        <strain evidence="4">E7-10</strain>
    </source>
</reference>
<proteinExistence type="inferred from homology"/>
<keyword evidence="5" id="KW-1185">Reference proteome</keyword>
<name>A0ABT4VNT0_9HYPH</name>
<evidence type="ECO:0000256" key="1">
    <source>
        <dbReference type="ARBA" id="ARBA00001971"/>
    </source>
</evidence>
<dbReference type="PRINTS" id="PR00359">
    <property type="entry name" value="BP450"/>
</dbReference>
<evidence type="ECO:0000313" key="5">
    <source>
        <dbReference type="Proteomes" id="UP001148313"/>
    </source>
</evidence>
<evidence type="ECO:0000256" key="2">
    <source>
        <dbReference type="ARBA" id="ARBA00010617"/>
    </source>
</evidence>
<comment type="similarity">
    <text evidence="2 3">Belongs to the cytochrome P450 family.</text>
</comment>
<comment type="caution">
    <text evidence="4">The sequence shown here is derived from an EMBL/GenBank/DDBJ whole genome shotgun (WGS) entry which is preliminary data.</text>
</comment>
<keyword evidence="3" id="KW-0408">Iron</keyword>
<evidence type="ECO:0000256" key="3">
    <source>
        <dbReference type="RuleBase" id="RU000461"/>
    </source>
</evidence>
<sequence>MAPGDGGRRLFGPGMLEDPFPVYARLRETEPVHFDKSVNAWILTRYADVSAVMKDRRFSSDRVTKARLRYSDKYEPVFDLLSRVMLQTDDPMHKRLRDLVHGAFTRTVVETYDGKIRALCDTLLAPGLERGEMEFVSEFAAPLPILVISEIVGIPAEEREQIKIWCDAFSTVALNFYTHLSDEQLDHCSVLIAEFTDYLKDKMAAARRKPGPDLISSLVVAADREHALDDGELIANCMFLLNAGNETTTCLLANGLGLLLGAPDQMAALRADPSLIPNAVEEFLRLQGPVQFIGRIATQDVTLGEQRVKEGEMVLPVLAAANRDPAVFERPDMLDVARDHIHQLSFGTGPHLCAGIQLARFEAKIAFERLFECTGHIELKGHGLEHTSNFNMRCLKELHVGIR</sequence>